<dbReference type="RefSeq" id="XP_014677419.1">
    <property type="nucleotide sequence ID" value="XM_014821933.1"/>
</dbReference>
<feature type="domain" description="Beta-lactamase-related" evidence="1">
    <location>
        <begin position="125"/>
        <end position="407"/>
    </location>
</feature>
<sequence>MAMILNSTMSMLRQVRALKSFGRSCISSVPKQILTGQNNTKYQSIRLVRLGVGHGRMLPRPLYLVGAGIAAASVTVYWQCVRDKTNTLCEAKHMNNEAVEEEPEIPRSAGLRLAEAVEKSKDIARRIKDEVGAPGLVVAVGLNGKLVWVEGFGYSDVENRVQCHPDTVMRIASISKSITMTDVARLVEEGKLDLDAPLQKYVKDFPEKTYNKQKVTITTRMLASHMSGIRHYEKELLENDKAKRTKKCTRRLGKFYRQRKVQSKKFLYTTHGYTLISAVVEGASGQKFTRRLKRLFDDLGMSNTQVDKPGHLIYHRSHYYRKNERGRLVNAPYVDLSSKWAGGGIVSTAPDLIAFGTAMLYSHQHRPCPACDRGAQTTGGAAGTTGGAAATTGGDAGTIGGAAGTTGGAVATTGCATATTGGAADTTGGATDTTGGAAGKTGGAAVDTATRRCLPGYLSHETVEDLWRPLEPASGGRPWRYAMGWDVVAIDQTRAHCRKECRAYLHTGGAVGASTALVILPRRSADDAGGSICERNRQLPRGVVVAMIMNMQSVSLARAAVRIGEAFEQVEEN</sequence>
<keyword evidence="2" id="KW-1185">Reference proteome</keyword>
<organism evidence="2 3">
    <name type="scientific">Priapulus caudatus</name>
    <name type="common">Priapulid worm</name>
    <dbReference type="NCBI Taxonomy" id="37621"/>
    <lineage>
        <taxon>Eukaryota</taxon>
        <taxon>Metazoa</taxon>
        <taxon>Ecdysozoa</taxon>
        <taxon>Scalidophora</taxon>
        <taxon>Priapulida</taxon>
        <taxon>Priapulimorpha</taxon>
        <taxon>Priapulimorphida</taxon>
        <taxon>Priapulidae</taxon>
        <taxon>Priapulus</taxon>
    </lineage>
</organism>
<evidence type="ECO:0000313" key="2">
    <source>
        <dbReference type="Proteomes" id="UP000695022"/>
    </source>
</evidence>
<dbReference type="PANTHER" id="PTHR46520">
    <property type="entry name" value="SERINE BETA-LACTAMASE-LIKE PROTEIN LACTB, MITOCHONDRIAL"/>
    <property type="match status" value="1"/>
</dbReference>
<dbReference type="InterPro" id="IPR012338">
    <property type="entry name" value="Beta-lactam/transpept-like"/>
</dbReference>
<dbReference type="Gene3D" id="3.40.710.10">
    <property type="entry name" value="DD-peptidase/beta-lactamase superfamily"/>
    <property type="match status" value="1"/>
</dbReference>
<dbReference type="InterPro" id="IPR001466">
    <property type="entry name" value="Beta-lactam-related"/>
</dbReference>
<accession>A0ABM1EYZ8</accession>
<reference evidence="3" key="1">
    <citation type="submission" date="2025-08" db="UniProtKB">
        <authorList>
            <consortium name="RefSeq"/>
        </authorList>
    </citation>
    <scope>IDENTIFICATION</scope>
</reference>
<dbReference type="PANTHER" id="PTHR46520:SF1">
    <property type="entry name" value="SERINE BETA-LACTAMASE-LIKE PROTEIN LACTB, MITOCHONDRIAL"/>
    <property type="match status" value="1"/>
</dbReference>
<evidence type="ECO:0000313" key="3">
    <source>
        <dbReference type="RefSeq" id="XP_014677419.1"/>
    </source>
</evidence>
<protein>
    <submittedName>
        <fullName evidence="3">Serine beta-lactamase-like protein LACTB, mitochondrial</fullName>
    </submittedName>
</protein>
<dbReference type="SUPFAM" id="SSF56601">
    <property type="entry name" value="beta-lactamase/transpeptidase-like"/>
    <property type="match status" value="1"/>
</dbReference>
<dbReference type="GeneID" id="106817276"/>
<dbReference type="Proteomes" id="UP000695022">
    <property type="component" value="Unplaced"/>
</dbReference>
<name>A0ABM1EYZ8_PRICU</name>
<dbReference type="InterPro" id="IPR052794">
    <property type="entry name" value="Mito_Ser_Protease_LACTB"/>
</dbReference>
<proteinExistence type="predicted"/>
<gene>
    <name evidence="3" type="primary">LOC106817276</name>
</gene>
<evidence type="ECO:0000259" key="1">
    <source>
        <dbReference type="Pfam" id="PF00144"/>
    </source>
</evidence>
<dbReference type="Pfam" id="PF00144">
    <property type="entry name" value="Beta-lactamase"/>
    <property type="match status" value="1"/>
</dbReference>